<sequence>MGRIMTQLETFTGHTPTEVKRAFNDWVLESSPRIIEIKVTSESNTYTLWVTYQA</sequence>
<dbReference type="EMBL" id="KN050675">
    <property type="protein sequence ID" value="KFL96781.1"/>
    <property type="molecule type" value="Genomic_DNA"/>
</dbReference>
<reference evidence="1 2" key="1">
    <citation type="submission" date="2010-03" db="EMBL/GenBank/DDBJ databases">
        <title>The Genome Sequence of Lactobacillus gasseri strain SV-16A-US.</title>
        <authorList>
            <consortium name="The Broad Institute Genome Sequencing Platform"/>
            <person name="Ward D."/>
            <person name="Earl A."/>
            <person name="Feldgarden M."/>
            <person name="Gevers D."/>
            <person name="Young S.K."/>
            <person name="Zeng Q."/>
            <person name="Koehrsen M."/>
            <person name="Alvarado L."/>
            <person name="Berlin A."/>
            <person name="Bochicchio J."/>
            <person name="Borenstein D."/>
            <person name="Chapman S.B."/>
            <person name="Chen Z."/>
            <person name="Engels R."/>
            <person name="Freedman E."/>
            <person name="Gellesch M."/>
            <person name="Goldberg J."/>
            <person name="Griggs A."/>
            <person name="Gujja S."/>
            <person name="Heilman E."/>
            <person name="Heiman D."/>
            <person name="Hepburn T."/>
            <person name="Howarth C."/>
            <person name="Jen D."/>
            <person name="Larson L."/>
            <person name="Mehta T."/>
            <person name="Park D."/>
            <person name="Pearson M."/>
            <person name="Roberts A."/>
            <person name="Saif S."/>
            <person name="Shea T."/>
            <person name="Shenoy N."/>
            <person name="Sisk P."/>
            <person name="Stolte C."/>
            <person name="Sykes S."/>
            <person name="Thomson T."/>
            <person name="Walk T."/>
            <person name="White J."/>
            <person name="Yandava C."/>
            <person name="Liu Y."/>
            <person name="Xu Q."/>
            <person name="Haas B."/>
            <person name="Nusbaum C."/>
            <person name="Birren B."/>
        </authorList>
    </citation>
    <scope>NUCLEOTIDE SEQUENCE [LARGE SCALE GENOMIC DNA]</scope>
    <source>
        <strain evidence="1 2">SV-16A-US</strain>
    </source>
</reference>
<gene>
    <name evidence="1" type="ORF">HMPREF5175_01258</name>
</gene>
<dbReference type="AlphaFoldDB" id="A0AB34NZ45"/>
<dbReference type="Proteomes" id="UP000030761">
    <property type="component" value="Unassembled WGS sequence"/>
</dbReference>
<evidence type="ECO:0000313" key="2">
    <source>
        <dbReference type="Proteomes" id="UP000030761"/>
    </source>
</evidence>
<name>A0AB34NZ45_LACGS</name>
<evidence type="ECO:0000313" key="1">
    <source>
        <dbReference type="EMBL" id="KFL96781.1"/>
    </source>
</evidence>
<accession>A0AB34NZ45</accession>
<protein>
    <submittedName>
        <fullName evidence="1">Uncharacterized protein</fullName>
    </submittedName>
</protein>
<proteinExistence type="predicted"/>
<organism evidence="1 2">
    <name type="scientific">Lactobacillus gasseri SV-16A-US</name>
    <dbReference type="NCBI Taxonomy" id="575604"/>
    <lineage>
        <taxon>Bacteria</taxon>
        <taxon>Bacillati</taxon>
        <taxon>Bacillota</taxon>
        <taxon>Bacilli</taxon>
        <taxon>Lactobacillales</taxon>
        <taxon>Lactobacillaceae</taxon>
        <taxon>Lactobacillus</taxon>
    </lineage>
</organism>